<gene>
    <name evidence="2" type="ORF">VFPPC_02853</name>
</gene>
<reference evidence="2 3" key="1">
    <citation type="journal article" date="2016" name="PLoS Pathog.">
        <title>Biosynthesis of antibiotic leucinostatins in bio-control fungus Purpureocillium lilacinum and their inhibition on phytophthora revealed by genome mining.</title>
        <authorList>
            <person name="Wang G."/>
            <person name="Liu Z."/>
            <person name="Lin R."/>
            <person name="Li E."/>
            <person name="Mao Z."/>
            <person name="Ling J."/>
            <person name="Yang Y."/>
            <person name="Yin W.B."/>
            <person name="Xie B."/>
        </authorList>
    </citation>
    <scope>NUCLEOTIDE SEQUENCE [LARGE SCALE GENOMIC DNA]</scope>
    <source>
        <strain evidence="2">170</strain>
    </source>
</reference>
<proteinExistence type="predicted"/>
<dbReference type="OrthoDB" id="5429993at2759"/>
<evidence type="ECO:0000313" key="3">
    <source>
        <dbReference type="Proteomes" id="UP000078397"/>
    </source>
</evidence>
<name>A0A179FZ34_METCM</name>
<comment type="caution">
    <text evidence="2">The sequence shown here is derived from an EMBL/GenBank/DDBJ whole genome shotgun (WGS) entry which is preliminary data.</text>
</comment>
<dbReference type="GeneID" id="28846428"/>
<keyword evidence="3" id="KW-1185">Reference proteome</keyword>
<feature type="compositionally biased region" description="Low complexity" evidence="1">
    <location>
        <begin position="185"/>
        <end position="197"/>
    </location>
</feature>
<dbReference type="STRING" id="1380566.A0A179FZ34"/>
<dbReference type="EMBL" id="LSBJ02000002">
    <property type="protein sequence ID" value="OAQ70371.1"/>
    <property type="molecule type" value="Genomic_DNA"/>
</dbReference>
<feature type="compositionally biased region" description="Polar residues" evidence="1">
    <location>
        <begin position="139"/>
        <end position="148"/>
    </location>
</feature>
<feature type="compositionally biased region" description="Polar residues" evidence="1">
    <location>
        <begin position="106"/>
        <end position="122"/>
    </location>
</feature>
<evidence type="ECO:0008006" key="4">
    <source>
        <dbReference type="Google" id="ProtNLM"/>
    </source>
</evidence>
<accession>A0A179FZ34</accession>
<feature type="compositionally biased region" description="Low complexity" evidence="1">
    <location>
        <begin position="52"/>
        <end position="84"/>
    </location>
</feature>
<evidence type="ECO:0000313" key="2">
    <source>
        <dbReference type="EMBL" id="OAQ70371.1"/>
    </source>
</evidence>
<protein>
    <recommendedName>
        <fullName evidence="4">AGA1 A-agglutinin anchor subunit</fullName>
    </recommendedName>
</protein>
<dbReference type="RefSeq" id="XP_018146908.1">
    <property type="nucleotide sequence ID" value="XM_018282434.1"/>
</dbReference>
<organism evidence="2 3">
    <name type="scientific">Pochonia chlamydosporia 170</name>
    <dbReference type="NCBI Taxonomy" id="1380566"/>
    <lineage>
        <taxon>Eukaryota</taxon>
        <taxon>Fungi</taxon>
        <taxon>Dikarya</taxon>
        <taxon>Ascomycota</taxon>
        <taxon>Pezizomycotina</taxon>
        <taxon>Sordariomycetes</taxon>
        <taxon>Hypocreomycetidae</taxon>
        <taxon>Hypocreales</taxon>
        <taxon>Clavicipitaceae</taxon>
        <taxon>Pochonia</taxon>
    </lineage>
</organism>
<dbReference type="KEGG" id="pchm:VFPPC_02853"/>
<dbReference type="Proteomes" id="UP000078397">
    <property type="component" value="Unassembled WGS sequence"/>
</dbReference>
<dbReference type="AlphaFoldDB" id="A0A179FZ34"/>
<feature type="compositionally biased region" description="Polar residues" evidence="1">
    <location>
        <begin position="14"/>
        <end position="36"/>
    </location>
</feature>
<feature type="region of interest" description="Disordered" evidence="1">
    <location>
        <begin position="1"/>
        <end position="229"/>
    </location>
</feature>
<evidence type="ECO:0000256" key="1">
    <source>
        <dbReference type="SAM" id="MobiDB-lite"/>
    </source>
</evidence>
<sequence>MSSLQRTRSLRKPTLSQPSEKTIRPSSTDPTRSGSPSRLPVKPSTRPTSIVGPNSSATTTNTTGASRTTRPVSATLTRSTSLSRKQNGVSAQETTKRETSRYPPLSSANRPTVKTRPTSAGNGSAEPPRRGPTHVRAKSTVTTLTPATSLRPPSRERTVGTAPRLGHRRSTSIDRGPSTPAKQSAPPVVKQAQAQAQPRIRPAFSTLQQHYSPAKSHAPKPLTSAILAPPSPSKLPANIAASAETSKLQAELLQLHLLHRDSPAVQAQWQSSAKDKLGTRFEELSRESKAVSSREQSAVESDNILALRRWARSGKCGIEEKIQALDEIFTGLWTLSEPAGRYARVVRRFERWVDHMCDVEGARHDADKMLVQGQDSLFIGELDAPWREECAGLTRRLEMWNAQLAEVDDLEGAASTDMSSLERMLTGSRSLVYDMLAELAAMGEIEQQALAREDEWIERVNTEGDEDIDTPRAGAVWRVM</sequence>